<evidence type="ECO:0000313" key="2">
    <source>
        <dbReference type="Proteomes" id="UP000632195"/>
    </source>
</evidence>
<dbReference type="RefSeq" id="WP_229657505.1">
    <property type="nucleotide sequence ID" value="NZ_BMNY01000001.1"/>
</dbReference>
<organism evidence="1 2">
    <name type="scientific">Thermogymnomonas acidicola</name>
    <dbReference type="NCBI Taxonomy" id="399579"/>
    <lineage>
        <taxon>Archaea</taxon>
        <taxon>Methanobacteriati</taxon>
        <taxon>Thermoplasmatota</taxon>
        <taxon>Thermoplasmata</taxon>
        <taxon>Thermoplasmatales</taxon>
        <taxon>Thermogymnomonas</taxon>
    </lineage>
</organism>
<dbReference type="AlphaFoldDB" id="A0AA37BRH9"/>
<keyword evidence="2" id="KW-1185">Reference proteome</keyword>
<reference evidence="1" key="1">
    <citation type="journal article" date="2014" name="Int. J. Syst. Evol. Microbiol.">
        <title>Complete genome sequence of Corynebacterium casei LMG S-19264T (=DSM 44701T), isolated from a smear-ripened cheese.</title>
        <authorList>
            <consortium name="US DOE Joint Genome Institute (JGI-PGF)"/>
            <person name="Walter F."/>
            <person name="Albersmeier A."/>
            <person name="Kalinowski J."/>
            <person name="Ruckert C."/>
        </authorList>
    </citation>
    <scope>NUCLEOTIDE SEQUENCE</scope>
    <source>
        <strain evidence="1">JCM 13583</strain>
    </source>
</reference>
<accession>A0AA37BRH9</accession>
<dbReference type="GO" id="GO:0005829">
    <property type="term" value="C:cytosol"/>
    <property type="evidence" value="ECO:0007669"/>
    <property type="project" value="TreeGrafter"/>
</dbReference>
<dbReference type="Proteomes" id="UP000632195">
    <property type="component" value="Unassembled WGS sequence"/>
</dbReference>
<dbReference type="PANTHER" id="PTHR43393">
    <property type="entry name" value="CYTOKININ RIBOSIDE 5'-MONOPHOSPHATE PHOSPHORIBOHYDROLASE"/>
    <property type="match status" value="1"/>
</dbReference>
<dbReference type="PANTHER" id="PTHR43393:SF3">
    <property type="entry name" value="LYSINE DECARBOXYLASE-LIKE PROTEIN"/>
    <property type="match status" value="1"/>
</dbReference>
<reference evidence="1" key="2">
    <citation type="submission" date="2022-09" db="EMBL/GenBank/DDBJ databases">
        <authorList>
            <person name="Sun Q."/>
            <person name="Ohkuma M."/>
        </authorList>
    </citation>
    <scope>NUCLEOTIDE SEQUENCE</scope>
    <source>
        <strain evidence="1">JCM 13583</strain>
    </source>
</reference>
<dbReference type="InterPro" id="IPR041164">
    <property type="entry name" value="LDcluster4"/>
</dbReference>
<sequence>MYNIGVIGGSRPEKRYLEIAEEIGRLLARRGCRVFCGGLTGVMEYVAKGVSEEGGIVVGFLPGMSAVNGNHYLTVPVPTGMGYLRNFLIVRASEAVIAIDGSTGTLSEAAFTVSEGKSLVHIGPIPVRKSKENEGEVLEARTPEEAVDLAISEASKQRERDLKKDQFWSGTFW</sequence>
<protein>
    <recommendedName>
        <fullName evidence="3">TIGR00725 family protein</fullName>
    </recommendedName>
</protein>
<evidence type="ECO:0000313" key="1">
    <source>
        <dbReference type="EMBL" id="GGM74710.1"/>
    </source>
</evidence>
<dbReference type="InterPro" id="IPR052341">
    <property type="entry name" value="LOG_family_nucleotidases"/>
</dbReference>
<evidence type="ECO:0008006" key="3">
    <source>
        <dbReference type="Google" id="ProtNLM"/>
    </source>
</evidence>
<proteinExistence type="predicted"/>
<name>A0AA37BRH9_9ARCH</name>
<dbReference type="InterPro" id="IPR005268">
    <property type="entry name" value="CHP00725"/>
</dbReference>
<gene>
    <name evidence="1" type="ORF">GCM10007108_10840</name>
</gene>
<dbReference type="EMBL" id="BMNY01000001">
    <property type="protein sequence ID" value="GGM74710.1"/>
    <property type="molecule type" value="Genomic_DNA"/>
</dbReference>
<dbReference type="Pfam" id="PF18306">
    <property type="entry name" value="LDcluster4"/>
    <property type="match status" value="1"/>
</dbReference>
<dbReference type="Gene3D" id="3.40.50.450">
    <property type="match status" value="1"/>
</dbReference>
<dbReference type="NCBIfam" id="TIGR00725">
    <property type="entry name" value="TIGR00725 family protein"/>
    <property type="match status" value="1"/>
</dbReference>
<dbReference type="SUPFAM" id="SSF102405">
    <property type="entry name" value="MCP/YpsA-like"/>
    <property type="match status" value="1"/>
</dbReference>
<comment type="caution">
    <text evidence="1">The sequence shown here is derived from an EMBL/GenBank/DDBJ whole genome shotgun (WGS) entry which is preliminary data.</text>
</comment>